<evidence type="ECO:0000313" key="2">
    <source>
        <dbReference type="Proteomes" id="UP000664357"/>
    </source>
</evidence>
<evidence type="ECO:0008006" key="3">
    <source>
        <dbReference type="Google" id="ProtNLM"/>
    </source>
</evidence>
<reference evidence="1 2" key="1">
    <citation type="submission" date="2024-02" db="EMBL/GenBank/DDBJ databases">
        <title>The Genome Sequence of Enterococcus sp. DIV0159.</title>
        <authorList>
            <person name="Earl A."/>
            <person name="Manson A."/>
            <person name="Gilmore M."/>
            <person name="Sanders J."/>
            <person name="Shea T."/>
            <person name="Howe W."/>
            <person name="Livny J."/>
            <person name="Cuomo C."/>
            <person name="Neafsey D."/>
            <person name="Birren B."/>
        </authorList>
    </citation>
    <scope>NUCLEOTIDE SEQUENCE [LARGE SCALE GENOMIC DNA]</scope>
    <source>
        <strain evidence="1 2">665A</strain>
    </source>
</reference>
<name>A0ABV0EZ98_9ENTE</name>
<organism evidence="1 2">
    <name type="scientific">Candidatus Enterococcus ferrettii</name>
    <dbReference type="NCBI Taxonomy" id="2815324"/>
    <lineage>
        <taxon>Bacteria</taxon>
        <taxon>Bacillati</taxon>
        <taxon>Bacillota</taxon>
        <taxon>Bacilli</taxon>
        <taxon>Lactobacillales</taxon>
        <taxon>Enterococcaceae</taxon>
        <taxon>Enterococcus</taxon>
    </lineage>
</organism>
<protein>
    <recommendedName>
        <fullName evidence="3">Transposase</fullName>
    </recommendedName>
</protein>
<sequence>MGTRVAYPIQIKEMAIQMKQDKIPVKTIMEELGIKNKTQIETWWRWYRYGENHRLVQPVGKQYSYGKGPKELSTETQLKNENNFLKMHIDALKKYKELERVWNQKYL</sequence>
<comment type="caution">
    <text evidence="1">The sequence shown here is derived from an EMBL/GenBank/DDBJ whole genome shotgun (WGS) entry which is preliminary data.</text>
</comment>
<dbReference type="EMBL" id="JAFREL020000007">
    <property type="protein sequence ID" value="MEO1773067.1"/>
    <property type="molecule type" value="Genomic_DNA"/>
</dbReference>
<dbReference type="InterPro" id="IPR009057">
    <property type="entry name" value="Homeodomain-like_sf"/>
</dbReference>
<dbReference type="SUPFAM" id="SSF46689">
    <property type="entry name" value="Homeodomain-like"/>
    <property type="match status" value="1"/>
</dbReference>
<evidence type="ECO:0000313" key="1">
    <source>
        <dbReference type="EMBL" id="MEO1773067.1"/>
    </source>
</evidence>
<keyword evidence="2" id="KW-1185">Reference proteome</keyword>
<proteinExistence type="predicted"/>
<accession>A0ABV0EZ98</accession>
<dbReference type="Proteomes" id="UP000664357">
    <property type="component" value="Unassembled WGS sequence"/>
</dbReference>
<gene>
    <name evidence="1" type="ORF">JZO67_005051</name>
</gene>